<dbReference type="InterPro" id="IPR010331">
    <property type="entry name" value="ExoD"/>
</dbReference>
<organism evidence="2 3">
    <name type="scientific">Candidatus Segetimicrobium genomatis</name>
    <dbReference type="NCBI Taxonomy" id="2569760"/>
    <lineage>
        <taxon>Bacteria</taxon>
        <taxon>Bacillati</taxon>
        <taxon>Candidatus Sysuimicrobiota</taxon>
        <taxon>Candidatus Sysuimicrobiia</taxon>
        <taxon>Candidatus Sysuimicrobiales</taxon>
        <taxon>Candidatus Segetimicrobiaceae</taxon>
        <taxon>Candidatus Segetimicrobium</taxon>
    </lineage>
</organism>
<name>A0A537IRC2_9BACT</name>
<dbReference type="EMBL" id="VBAP01000066">
    <property type="protein sequence ID" value="TMI73807.1"/>
    <property type="molecule type" value="Genomic_DNA"/>
</dbReference>
<dbReference type="PANTHER" id="PTHR41795:SF1">
    <property type="entry name" value="EXOPOLYSACCHARIDE SYNTHESIS PROTEIN"/>
    <property type="match status" value="1"/>
</dbReference>
<evidence type="ECO:0000256" key="1">
    <source>
        <dbReference type="SAM" id="Phobius"/>
    </source>
</evidence>
<comment type="caution">
    <text evidence="2">The sequence shown here is derived from an EMBL/GenBank/DDBJ whole genome shotgun (WGS) entry which is preliminary data.</text>
</comment>
<protein>
    <submittedName>
        <fullName evidence="2">Exopolysaccharide biosynthesis protein</fullName>
    </submittedName>
</protein>
<keyword evidence="1" id="KW-0812">Transmembrane</keyword>
<dbReference type="PANTHER" id="PTHR41795">
    <property type="entry name" value="EXOPOLYSACCHARIDE SYNTHESIS PROTEIN"/>
    <property type="match status" value="1"/>
</dbReference>
<accession>A0A537IRC2</accession>
<evidence type="ECO:0000313" key="3">
    <source>
        <dbReference type="Proteomes" id="UP000318834"/>
    </source>
</evidence>
<dbReference type="Pfam" id="PF06055">
    <property type="entry name" value="ExoD"/>
    <property type="match status" value="1"/>
</dbReference>
<dbReference type="AlphaFoldDB" id="A0A537IRC2"/>
<dbReference type="PIRSF" id="PIRSF033239">
    <property type="entry name" value="ExoD"/>
    <property type="match status" value="1"/>
</dbReference>
<feature type="transmembrane region" description="Helical" evidence="1">
    <location>
        <begin position="128"/>
        <end position="151"/>
    </location>
</feature>
<proteinExistence type="predicted"/>
<evidence type="ECO:0000313" key="2">
    <source>
        <dbReference type="EMBL" id="TMI73807.1"/>
    </source>
</evidence>
<sequence length="207" mass="22156">MNPVMTTSSEREPLSAIIAETLGSQVVTVGEVADRVAQRGFGLIMIVLALPTMIPVLPPGSAAFIGLLYILLAAQMLIGQQRPWLPGRVRNYRLASGTMQVLRERGIPLLQRIERLTRPRATWIPDAILTRAAAVAALLLGIILLSPLPFFNTIPALTVLILGIGLFNRDALFLVGGLALSAGVIAVAIAGADTLITLVERLIQRAR</sequence>
<gene>
    <name evidence="2" type="ORF">E6H05_09090</name>
</gene>
<keyword evidence="1" id="KW-0472">Membrane</keyword>
<feature type="transmembrane region" description="Helical" evidence="1">
    <location>
        <begin position="171"/>
        <end position="199"/>
    </location>
</feature>
<reference evidence="2 3" key="1">
    <citation type="journal article" date="2019" name="Nat. Microbiol.">
        <title>Mediterranean grassland soil C-N compound turnover is dependent on rainfall and depth, and is mediated by genomically divergent microorganisms.</title>
        <authorList>
            <person name="Diamond S."/>
            <person name="Andeer P.F."/>
            <person name="Li Z."/>
            <person name="Crits-Christoph A."/>
            <person name="Burstein D."/>
            <person name="Anantharaman K."/>
            <person name="Lane K.R."/>
            <person name="Thomas B.C."/>
            <person name="Pan C."/>
            <person name="Northen T.R."/>
            <person name="Banfield J.F."/>
        </authorList>
    </citation>
    <scope>NUCLEOTIDE SEQUENCE [LARGE SCALE GENOMIC DNA]</scope>
    <source>
        <strain evidence="2">NP_8</strain>
    </source>
</reference>
<dbReference type="Proteomes" id="UP000318834">
    <property type="component" value="Unassembled WGS sequence"/>
</dbReference>
<keyword evidence="1" id="KW-1133">Transmembrane helix</keyword>